<accession>A0ABP7DSU7</accession>
<dbReference type="InterPro" id="IPR013022">
    <property type="entry name" value="Xyl_isomerase-like_TIM-brl"/>
</dbReference>
<feature type="chain" id="PRO_5046145935" description="Xylose isomerase-like TIM barrel domain-containing protein" evidence="2">
    <location>
        <begin position="36"/>
        <end position="318"/>
    </location>
</feature>
<dbReference type="PROSITE" id="PS51318">
    <property type="entry name" value="TAT"/>
    <property type="match status" value="1"/>
</dbReference>
<dbReference type="InterPro" id="IPR006311">
    <property type="entry name" value="TAT_signal"/>
</dbReference>
<evidence type="ECO:0000256" key="2">
    <source>
        <dbReference type="SAM" id="SignalP"/>
    </source>
</evidence>
<dbReference type="InterPro" id="IPR036237">
    <property type="entry name" value="Xyl_isomerase-like_sf"/>
</dbReference>
<organism evidence="4 5">
    <name type="scientific">Zhihengliuella alba</name>
    <dbReference type="NCBI Taxonomy" id="547018"/>
    <lineage>
        <taxon>Bacteria</taxon>
        <taxon>Bacillati</taxon>
        <taxon>Actinomycetota</taxon>
        <taxon>Actinomycetes</taxon>
        <taxon>Micrococcales</taxon>
        <taxon>Micrococcaceae</taxon>
        <taxon>Zhihengliuella</taxon>
    </lineage>
</organism>
<proteinExistence type="predicted"/>
<evidence type="ECO:0000313" key="4">
    <source>
        <dbReference type="EMBL" id="GAA3707548.1"/>
    </source>
</evidence>
<keyword evidence="1" id="KW-0119">Carbohydrate metabolism</keyword>
<gene>
    <name evidence="4" type="ORF">GCM10022377_21700</name>
</gene>
<dbReference type="RefSeq" id="WP_344884254.1">
    <property type="nucleotide sequence ID" value="NZ_BAABCJ010000005.1"/>
</dbReference>
<evidence type="ECO:0000259" key="3">
    <source>
        <dbReference type="Pfam" id="PF01261"/>
    </source>
</evidence>
<comment type="caution">
    <text evidence="4">The sequence shown here is derived from an EMBL/GenBank/DDBJ whole genome shotgun (WGS) entry which is preliminary data.</text>
</comment>
<name>A0ABP7DSU7_9MICC</name>
<dbReference type="SUPFAM" id="SSF51658">
    <property type="entry name" value="Xylose isomerase-like"/>
    <property type="match status" value="1"/>
</dbReference>
<sequence>MTHHATAPAGTTRRRRSRRLGAVAALSLMAGAALAGQPATAAPAAPAGDAASQCAGRGIPASKISIQMFSYFGWSREAGTEAVLAELAEIGYQNVEPFGGTYEGRTAEQFRELLDQYGLKAPTSHGSTDEARFDDTIAFAKTVGQKYMGSGGSASPGIGSLEDTLATAEALDRLGERSKKSGTGKIFVHNHQSEFTTQYVDPGSGETKSAWELLVENTDPRYVTFQLDVLWAADAGIDVAQLIEEHGDRIELLHVKDGLLNGDERAIPTDVGEGELDWAPILDAAQGKVKYYIVERDGAPATAEFAQDSFDFLTCYTY</sequence>
<keyword evidence="2" id="KW-0732">Signal</keyword>
<dbReference type="InterPro" id="IPR050312">
    <property type="entry name" value="IolE/XylAMocC-like"/>
</dbReference>
<reference evidence="5" key="1">
    <citation type="journal article" date="2019" name="Int. J. Syst. Evol. Microbiol.">
        <title>The Global Catalogue of Microorganisms (GCM) 10K type strain sequencing project: providing services to taxonomists for standard genome sequencing and annotation.</title>
        <authorList>
            <consortium name="The Broad Institute Genomics Platform"/>
            <consortium name="The Broad Institute Genome Sequencing Center for Infectious Disease"/>
            <person name="Wu L."/>
            <person name="Ma J."/>
        </authorList>
    </citation>
    <scope>NUCLEOTIDE SEQUENCE [LARGE SCALE GENOMIC DNA]</scope>
    <source>
        <strain evidence="5">JCM 16961</strain>
    </source>
</reference>
<dbReference type="PANTHER" id="PTHR12110:SF41">
    <property type="entry name" value="INOSOSE DEHYDRATASE"/>
    <property type="match status" value="1"/>
</dbReference>
<feature type="signal peptide" evidence="2">
    <location>
        <begin position="1"/>
        <end position="35"/>
    </location>
</feature>
<dbReference type="Gene3D" id="3.20.20.150">
    <property type="entry name" value="Divalent-metal-dependent TIM barrel enzymes"/>
    <property type="match status" value="1"/>
</dbReference>
<dbReference type="EMBL" id="BAABCJ010000005">
    <property type="protein sequence ID" value="GAA3707548.1"/>
    <property type="molecule type" value="Genomic_DNA"/>
</dbReference>
<keyword evidence="5" id="KW-1185">Reference proteome</keyword>
<feature type="domain" description="Xylose isomerase-like TIM barrel" evidence="3">
    <location>
        <begin position="84"/>
        <end position="296"/>
    </location>
</feature>
<dbReference type="Pfam" id="PF01261">
    <property type="entry name" value="AP_endonuc_2"/>
    <property type="match status" value="1"/>
</dbReference>
<dbReference type="PANTHER" id="PTHR12110">
    <property type="entry name" value="HYDROXYPYRUVATE ISOMERASE"/>
    <property type="match status" value="1"/>
</dbReference>
<dbReference type="Proteomes" id="UP001501536">
    <property type="component" value="Unassembled WGS sequence"/>
</dbReference>
<evidence type="ECO:0000256" key="1">
    <source>
        <dbReference type="ARBA" id="ARBA00023277"/>
    </source>
</evidence>
<protein>
    <recommendedName>
        <fullName evidence="3">Xylose isomerase-like TIM barrel domain-containing protein</fullName>
    </recommendedName>
</protein>
<evidence type="ECO:0000313" key="5">
    <source>
        <dbReference type="Proteomes" id="UP001501536"/>
    </source>
</evidence>